<evidence type="ECO:0000313" key="10">
    <source>
        <dbReference type="Proteomes" id="UP000799291"/>
    </source>
</evidence>
<keyword evidence="4 9" id="KW-0378">Hydrolase</keyword>
<feature type="region of interest" description="Disordered" evidence="6">
    <location>
        <begin position="436"/>
        <end position="500"/>
    </location>
</feature>
<feature type="compositionally biased region" description="Low complexity" evidence="6">
    <location>
        <begin position="447"/>
        <end position="463"/>
    </location>
</feature>
<feature type="compositionally biased region" description="Polar residues" evidence="6">
    <location>
        <begin position="331"/>
        <end position="346"/>
    </location>
</feature>
<evidence type="ECO:0000256" key="6">
    <source>
        <dbReference type="SAM" id="MobiDB-lite"/>
    </source>
</evidence>
<name>A0A6G1IXS1_9PLEO</name>
<gene>
    <name evidence="9" type="ORF">K458DRAFT_54784</name>
</gene>
<dbReference type="AlphaFoldDB" id="A0A6G1IXS1"/>
<dbReference type="EMBL" id="MU005586">
    <property type="protein sequence ID" value="KAF2682763.1"/>
    <property type="molecule type" value="Genomic_DNA"/>
</dbReference>
<keyword evidence="7" id="KW-0732">Signal</keyword>
<dbReference type="OrthoDB" id="192832at2759"/>
<evidence type="ECO:0000256" key="7">
    <source>
        <dbReference type="SAM" id="SignalP"/>
    </source>
</evidence>
<feature type="compositionally biased region" description="Low complexity" evidence="6">
    <location>
        <begin position="360"/>
        <end position="375"/>
    </location>
</feature>
<feature type="signal peptide" evidence="7">
    <location>
        <begin position="1"/>
        <end position="18"/>
    </location>
</feature>
<evidence type="ECO:0000256" key="5">
    <source>
        <dbReference type="ARBA" id="ARBA00023295"/>
    </source>
</evidence>
<dbReference type="Gene3D" id="2.60.120.200">
    <property type="match status" value="1"/>
</dbReference>
<protein>
    <recommendedName>
        <fullName evidence="3">endo-1,3(4)-beta-glucanase</fullName>
        <ecNumber evidence="3">3.2.1.6</ecNumber>
    </recommendedName>
</protein>
<organism evidence="9 10">
    <name type="scientific">Lentithecium fluviatile CBS 122367</name>
    <dbReference type="NCBI Taxonomy" id="1168545"/>
    <lineage>
        <taxon>Eukaryota</taxon>
        <taxon>Fungi</taxon>
        <taxon>Dikarya</taxon>
        <taxon>Ascomycota</taxon>
        <taxon>Pezizomycotina</taxon>
        <taxon>Dothideomycetes</taxon>
        <taxon>Pleosporomycetidae</taxon>
        <taxon>Pleosporales</taxon>
        <taxon>Massarineae</taxon>
        <taxon>Lentitheciaceae</taxon>
        <taxon>Lentithecium</taxon>
    </lineage>
</organism>
<dbReference type="EC" id="3.2.1.6" evidence="3"/>
<dbReference type="InterPro" id="IPR013320">
    <property type="entry name" value="ConA-like_dom_sf"/>
</dbReference>
<proteinExistence type="inferred from homology"/>
<reference evidence="9" key="1">
    <citation type="journal article" date="2020" name="Stud. Mycol.">
        <title>101 Dothideomycetes genomes: a test case for predicting lifestyles and emergence of pathogens.</title>
        <authorList>
            <person name="Haridas S."/>
            <person name="Albert R."/>
            <person name="Binder M."/>
            <person name="Bloem J."/>
            <person name="Labutti K."/>
            <person name="Salamov A."/>
            <person name="Andreopoulos B."/>
            <person name="Baker S."/>
            <person name="Barry K."/>
            <person name="Bills G."/>
            <person name="Bluhm B."/>
            <person name="Cannon C."/>
            <person name="Castanera R."/>
            <person name="Culley D."/>
            <person name="Daum C."/>
            <person name="Ezra D."/>
            <person name="Gonzalez J."/>
            <person name="Henrissat B."/>
            <person name="Kuo A."/>
            <person name="Liang C."/>
            <person name="Lipzen A."/>
            <person name="Lutzoni F."/>
            <person name="Magnuson J."/>
            <person name="Mondo S."/>
            <person name="Nolan M."/>
            <person name="Ohm R."/>
            <person name="Pangilinan J."/>
            <person name="Park H.-J."/>
            <person name="Ramirez L."/>
            <person name="Alfaro M."/>
            <person name="Sun H."/>
            <person name="Tritt A."/>
            <person name="Yoshinaga Y."/>
            <person name="Zwiers L.-H."/>
            <person name="Turgeon B."/>
            <person name="Goodwin S."/>
            <person name="Spatafora J."/>
            <person name="Crous P."/>
            <person name="Grigoriev I."/>
        </authorList>
    </citation>
    <scope>NUCLEOTIDE SEQUENCE</scope>
    <source>
        <strain evidence="9">CBS 122367</strain>
    </source>
</reference>
<evidence type="ECO:0000256" key="4">
    <source>
        <dbReference type="ARBA" id="ARBA00022801"/>
    </source>
</evidence>
<feature type="compositionally biased region" description="Basic residues" evidence="6">
    <location>
        <begin position="652"/>
        <end position="670"/>
    </location>
</feature>
<feature type="compositionally biased region" description="Low complexity" evidence="6">
    <location>
        <begin position="389"/>
        <end position="408"/>
    </location>
</feature>
<feature type="region of interest" description="Disordered" evidence="6">
    <location>
        <begin position="316"/>
        <end position="408"/>
    </location>
</feature>
<sequence length="670" mass="69051">MHFSTLFSAAALSQLTLAGYVLQDDYMSGDFYGNFEFFTAPDPTHGFVQYVDQAKAQSMNLLNASAGAGVGWGVDTINKDEAGRASVRLTSKKVYNKGLVVIDVEHMPVGCGTWPAFWMVGPDWPNAGEIDILEGVHEQESNSITLHTGAGCSIGQDTSVFTGTVATQNCDIKAQGQLENQGCSISQKDTKSYGAGLNNNGGGVFATEWTSEAISVWFFPRGEVAADVLGENPDPSSWGKPAAQFVNSGCEIDSFFKDQQIVFDTTFCGDWAGNTWSDSCAAKTGVQTCNDYVRDNPEAFTNAFWTINALKVYSNEGSAAPQPSDGDGSAPVQTGDSVGTPASSTAPVEAPVPTPELTAPVGGPVTTPGLTTDVPATTDAPISASSGFESPPIVDPSEVPSVPSSSDVVPAPTLTNVGATNPVPTVSSTVMMTQTRTRTRHRGGGRPTQAMRSAAAESAAPSIKADEGAMGGFTWPAVADEPETTAPSSSADAPAPTEDDTLSTTIATEAPAPTSNTKAPLPTATQDLSSVNFNTVSSFSTSMPAEVTSTVAPAPRTTSAAAPTVEAAEGALGGFTWPASNPSAAQPTTMIVSSLAPSNTAVASAPVSSSAAASPTNSSAAATPTVVDAAPVVDAPSTTCTKTHPTETAPVRKARHARQHRRRMVQHNGR</sequence>
<dbReference type="GO" id="GO:0052861">
    <property type="term" value="F:endo-1,3(4)-beta-glucanase activity"/>
    <property type="evidence" value="ECO:0007669"/>
    <property type="project" value="UniProtKB-EC"/>
</dbReference>
<dbReference type="FunFam" id="2.60.120.200:FF:000114">
    <property type="entry name" value="Probable endo-1,3(4)-beta-glucanase NFIA_089530"/>
    <property type="match status" value="1"/>
</dbReference>
<feature type="chain" id="PRO_5026004408" description="endo-1,3(4)-beta-glucanase" evidence="7">
    <location>
        <begin position="19"/>
        <end position="670"/>
    </location>
</feature>
<keyword evidence="5" id="KW-0326">Glycosidase</keyword>
<evidence type="ECO:0000256" key="2">
    <source>
        <dbReference type="ARBA" id="ARBA00006865"/>
    </source>
</evidence>
<dbReference type="CDD" id="cd02181">
    <property type="entry name" value="GH16_fungal_Lam16A_glucanase"/>
    <property type="match status" value="1"/>
</dbReference>
<dbReference type="PROSITE" id="PS51762">
    <property type="entry name" value="GH16_2"/>
    <property type="match status" value="1"/>
</dbReference>
<comment type="similarity">
    <text evidence="2">Belongs to the glycosyl hydrolase 16 family.</text>
</comment>
<dbReference type="InterPro" id="IPR000757">
    <property type="entry name" value="Beta-glucanase-like"/>
</dbReference>
<dbReference type="Proteomes" id="UP000799291">
    <property type="component" value="Unassembled WGS sequence"/>
</dbReference>
<dbReference type="PANTHER" id="PTHR10963:SF24">
    <property type="entry name" value="GLYCOSIDASE C21B10.07-RELATED"/>
    <property type="match status" value="1"/>
</dbReference>
<dbReference type="PANTHER" id="PTHR10963">
    <property type="entry name" value="GLYCOSYL HYDROLASE-RELATED"/>
    <property type="match status" value="1"/>
</dbReference>
<accession>A0A6G1IXS1</accession>
<keyword evidence="10" id="KW-1185">Reference proteome</keyword>
<comment type="catalytic activity">
    <reaction evidence="1">
        <text>Endohydrolysis of (1-&gt;3)- or (1-&gt;4)-linkages in beta-D-glucans when the glucose residue whose reducing group is involved in the linkage to be hydrolyzed is itself substituted at C-3.</text>
        <dbReference type="EC" id="3.2.1.6"/>
    </reaction>
</comment>
<dbReference type="SUPFAM" id="SSF49899">
    <property type="entry name" value="Concanavalin A-like lectins/glucanases"/>
    <property type="match status" value="1"/>
</dbReference>
<dbReference type="GO" id="GO:0009251">
    <property type="term" value="P:glucan catabolic process"/>
    <property type="evidence" value="ECO:0007669"/>
    <property type="project" value="TreeGrafter"/>
</dbReference>
<feature type="domain" description="GH16" evidence="8">
    <location>
        <begin position="35"/>
        <end position="280"/>
    </location>
</feature>
<dbReference type="Pfam" id="PF26113">
    <property type="entry name" value="GH16_XgeA"/>
    <property type="match status" value="1"/>
</dbReference>
<evidence type="ECO:0000256" key="1">
    <source>
        <dbReference type="ARBA" id="ARBA00000124"/>
    </source>
</evidence>
<evidence type="ECO:0000259" key="8">
    <source>
        <dbReference type="PROSITE" id="PS51762"/>
    </source>
</evidence>
<evidence type="ECO:0000313" key="9">
    <source>
        <dbReference type="EMBL" id="KAF2682763.1"/>
    </source>
</evidence>
<evidence type="ECO:0000256" key="3">
    <source>
        <dbReference type="ARBA" id="ARBA00012599"/>
    </source>
</evidence>
<feature type="region of interest" description="Disordered" evidence="6">
    <location>
        <begin position="635"/>
        <end position="670"/>
    </location>
</feature>
<dbReference type="InterPro" id="IPR050546">
    <property type="entry name" value="Glycosyl_Hydrlase_16"/>
</dbReference>
<feature type="compositionally biased region" description="Low complexity" evidence="6">
    <location>
        <begin position="484"/>
        <end position="496"/>
    </location>
</feature>